<reference evidence="1 2" key="1">
    <citation type="submission" date="2018-06" db="EMBL/GenBank/DDBJ databases">
        <title>Genomic Encyclopedia of Type Strains, Phase III (KMG-III): the genomes of soil and plant-associated and newly described type strains.</title>
        <authorList>
            <person name="Whitman W."/>
        </authorList>
    </citation>
    <scope>NUCLEOTIDE SEQUENCE [LARGE SCALE GENOMIC DNA]</scope>
    <source>
        <strain evidence="1 2">CECT 7377</strain>
    </source>
</reference>
<dbReference type="EMBL" id="QNSE01000005">
    <property type="protein sequence ID" value="RBP83684.1"/>
    <property type="molecule type" value="Genomic_DNA"/>
</dbReference>
<dbReference type="RefSeq" id="WP_113916058.1">
    <property type="nucleotide sequence ID" value="NZ_QNSE01000005.1"/>
</dbReference>
<dbReference type="Pfam" id="PF09720">
    <property type="entry name" value="Unstab_antitox"/>
    <property type="match status" value="1"/>
</dbReference>
<dbReference type="AlphaFoldDB" id="A0A366JBM3"/>
<evidence type="ECO:0000313" key="2">
    <source>
        <dbReference type="Proteomes" id="UP000252792"/>
    </source>
</evidence>
<protein>
    <submittedName>
        <fullName evidence="1">Putative addiction module component (TIGR02574 family)</fullName>
    </submittedName>
</protein>
<dbReference type="NCBIfam" id="TIGR02574">
    <property type="entry name" value="stabl_TIGR02574"/>
    <property type="match status" value="1"/>
</dbReference>
<dbReference type="InterPro" id="IPR013406">
    <property type="entry name" value="CHP02574_addiction_mod"/>
</dbReference>
<dbReference type="Proteomes" id="UP000252792">
    <property type="component" value="Unassembled WGS sequence"/>
</dbReference>
<evidence type="ECO:0000313" key="1">
    <source>
        <dbReference type="EMBL" id="RBP83684.1"/>
    </source>
</evidence>
<organism evidence="1 2">
    <name type="scientific">Marinomonas rhizomae</name>
    <dbReference type="NCBI Taxonomy" id="491948"/>
    <lineage>
        <taxon>Bacteria</taxon>
        <taxon>Pseudomonadati</taxon>
        <taxon>Pseudomonadota</taxon>
        <taxon>Gammaproteobacteria</taxon>
        <taxon>Oceanospirillales</taxon>
        <taxon>Oceanospirillaceae</taxon>
        <taxon>Marinomonas</taxon>
    </lineage>
</organism>
<proteinExistence type="predicted"/>
<sequence>MTQVNRNIVEDALSLSMNERVELVEKLLESLDTPNTELNAIWAQESDARIEAYEKKQLTSKPLSDVLRKYK</sequence>
<comment type="caution">
    <text evidence="1">The sequence shown here is derived from an EMBL/GenBank/DDBJ whole genome shotgun (WGS) entry which is preliminary data.</text>
</comment>
<dbReference type="OrthoDB" id="8549727at2"/>
<accession>A0A366JBM3</accession>
<gene>
    <name evidence="1" type="ORF">DFP80_1054</name>
</gene>
<name>A0A366JBM3_9GAMM</name>
<keyword evidence="2" id="KW-1185">Reference proteome</keyword>